<dbReference type="Pfam" id="PF02464">
    <property type="entry name" value="CinA"/>
    <property type="match status" value="1"/>
</dbReference>
<dbReference type="NCBIfam" id="TIGR00199">
    <property type="entry name" value="PncC_domain"/>
    <property type="match status" value="1"/>
</dbReference>
<gene>
    <name evidence="2" type="ORF">H9777_09230</name>
</gene>
<reference evidence="2" key="2">
    <citation type="submission" date="2021-04" db="EMBL/GenBank/DDBJ databases">
        <authorList>
            <person name="Gilroy R."/>
        </authorList>
    </citation>
    <scope>NUCLEOTIDE SEQUENCE</scope>
    <source>
        <strain evidence="2">G4-2901</strain>
    </source>
</reference>
<feature type="domain" description="CinA C-terminal" evidence="1">
    <location>
        <begin position="8"/>
        <end position="158"/>
    </location>
</feature>
<name>A0A948TBX2_9BACT</name>
<dbReference type="EMBL" id="JAHLFW010000078">
    <property type="protein sequence ID" value="MBU3838472.1"/>
    <property type="molecule type" value="Genomic_DNA"/>
</dbReference>
<dbReference type="InterPro" id="IPR008136">
    <property type="entry name" value="CinA_C"/>
</dbReference>
<dbReference type="InterPro" id="IPR036653">
    <property type="entry name" value="CinA-like_C"/>
</dbReference>
<evidence type="ECO:0000259" key="1">
    <source>
        <dbReference type="Pfam" id="PF02464"/>
    </source>
</evidence>
<organism evidence="2 3">
    <name type="scientific">Candidatus Phocaeicola faecigallinarum</name>
    <dbReference type="NCBI Taxonomy" id="2838732"/>
    <lineage>
        <taxon>Bacteria</taxon>
        <taxon>Pseudomonadati</taxon>
        <taxon>Bacteroidota</taxon>
        <taxon>Bacteroidia</taxon>
        <taxon>Bacteroidales</taxon>
        <taxon>Bacteroidaceae</taxon>
        <taxon>Phocaeicola</taxon>
    </lineage>
</organism>
<dbReference type="SUPFAM" id="SSF142433">
    <property type="entry name" value="CinA-like"/>
    <property type="match status" value="1"/>
</dbReference>
<comment type="caution">
    <text evidence="2">The sequence shown here is derived from an EMBL/GenBank/DDBJ whole genome shotgun (WGS) entry which is preliminary data.</text>
</comment>
<evidence type="ECO:0000313" key="2">
    <source>
        <dbReference type="EMBL" id="MBU3838472.1"/>
    </source>
</evidence>
<dbReference type="Gene3D" id="3.90.950.20">
    <property type="entry name" value="CinA-like"/>
    <property type="match status" value="1"/>
</dbReference>
<dbReference type="Proteomes" id="UP000783796">
    <property type="component" value="Unassembled WGS sequence"/>
</dbReference>
<dbReference type="AlphaFoldDB" id="A0A948TBX2"/>
<protein>
    <submittedName>
        <fullName evidence="2">CinA family protein</fullName>
    </submittedName>
</protein>
<evidence type="ECO:0000313" key="3">
    <source>
        <dbReference type="Proteomes" id="UP000783796"/>
    </source>
</evidence>
<proteinExistence type="predicted"/>
<reference evidence="2" key="1">
    <citation type="journal article" date="2021" name="PeerJ">
        <title>Extensive microbial diversity within the chicken gut microbiome revealed by metagenomics and culture.</title>
        <authorList>
            <person name="Gilroy R."/>
            <person name="Ravi A."/>
            <person name="Getino M."/>
            <person name="Pursley I."/>
            <person name="Horton D.L."/>
            <person name="Alikhan N.F."/>
            <person name="Baker D."/>
            <person name="Gharbi K."/>
            <person name="Hall N."/>
            <person name="Watson M."/>
            <person name="Adriaenssens E.M."/>
            <person name="Foster-Nyarko E."/>
            <person name="Jarju S."/>
            <person name="Secka A."/>
            <person name="Antonio M."/>
            <person name="Oren A."/>
            <person name="Chaudhuri R.R."/>
            <person name="La Ragione R."/>
            <person name="Hildebrand F."/>
            <person name="Pallen M.J."/>
        </authorList>
    </citation>
    <scope>NUCLEOTIDE SEQUENCE</scope>
    <source>
        <strain evidence="2">G4-2901</strain>
    </source>
</reference>
<sequence length="168" mass="17963">MSVEGKMLSKDISEIFWREEFSLATAESCTAGNVAANITSIPGSSKFYKGGIVAYSNEAKQNLLGVRAETLETCGAVSEETVVEMVKGALKAFNADFAIATSGIAGPTGGTPEKPIGTVWIAAGNKDKVVTEKICEDNGREQNVHNASIKALYLLRELCQNQENNEEK</sequence>
<accession>A0A948TBX2</accession>